<comment type="function">
    <text evidence="8">Catalyzes the reversible reductive amination of pyruvate to L-alanine.</text>
</comment>
<evidence type="ECO:0000256" key="6">
    <source>
        <dbReference type="ARBA" id="ARBA00065528"/>
    </source>
</evidence>
<dbReference type="Proteomes" id="UP000069654">
    <property type="component" value="Unassembled WGS sequence"/>
</dbReference>
<dbReference type="OMA" id="NLITRDM"/>
<feature type="binding site" evidence="11">
    <location>
        <position position="134"/>
    </location>
    <ligand>
        <name>NAD(+)</name>
        <dbReference type="ChEBI" id="CHEBI:57540"/>
    </ligand>
</feature>
<gene>
    <name evidence="15" type="ORF">RMCT_4313</name>
</gene>
<evidence type="ECO:0000256" key="11">
    <source>
        <dbReference type="PIRSR" id="PIRSR000183-3"/>
    </source>
</evidence>
<evidence type="ECO:0000256" key="8">
    <source>
        <dbReference type="PIRNR" id="PIRNR000183"/>
    </source>
</evidence>
<feature type="binding site" evidence="11">
    <location>
        <position position="279"/>
    </location>
    <ligand>
        <name>NAD(+)</name>
        <dbReference type="ChEBI" id="CHEBI:57540"/>
    </ligand>
</feature>
<evidence type="ECO:0000256" key="1">
    <source>
        <dbReference type="ARBA" id="ARBA00005206"/>
    </source>
</evidence>
<feature type="binding site" evidence="12">
    <location>
        <position position="327"/>
    </location>
    <ligand>
        <name>Mg(2+)</name>
        <dbReference type="ChEBI" id="CHEBI:18420"/>
    </ligand>
</feature>
<feature type="active site" description="Proton donor/acceptor" evidence="9">
    <location>
        <position position="270"/>
    </location>
</feature>
<dbReference type="EMBL" id="BCTB01000052">
    <property type="protein sequence ID" value="GAT17344.1"/>
    <property type="molecule type" value="Genomic_DNA"/>
</dbReference>
<feature type="binding site" evidence="11">
    <location>
        <position position="220"/>
    </location>
    <ligand>
        <name>NAD(+)</name>
        <dbReference type="ChEBI" id="CHEBI:57540"/>
    </ligand>
</feature>
<keyword evidence="5 8" id="KW-0520">NAD</keyword>
<dbReference type="GO" id="GO:0000286">
    <property type="term" value="F:alanine dehydrogenase activity"/>
    <property type="evidence" value="ECO:0007669"/>
    <property type="project" value="UniProtKB-UniRule"/>
</dbReference>
<dbReference type="SUPFAM" id="SSF52283">
    <property type="entry name" value="Formate/glycerate dehydrogenase catalytic domain-like"/>
    <property type="match status" value="1"/>
</dbReference>
<dbReference type="GO" id="GO:0000166">
    <property type="term" value="F:nucleotide binding"/>
    <property type="evidence" value="ECO:0007669"/>
    <property type="project" value="UniProtKB-KW"/>
</dbReference>
<dbReference type="Pfam" id="PF01262">
    <property type="entry name" value="AlaDh_PNT_C"/>
    <property type="match status" value="1"/>
</dbReference>
<feature type="binding site" evidence="11">
    <location>
        <begin position="267"/>
        <end position="270"/>
    </location>
    <ligand>
        <name>NAD(+)</name>
        <dbReference type="ChEBI" id="CHEBI:57540"/>
    </ligand>
</feature>
<dbReference type="InterPro" id="IPR007886">
    <property type="entry name" value="AlaDH/PNT_N"/>
</dbReference>
<comment type="similarity">
    <text evidence="2 8">Belongs to the AlaDH/PNT family.</text>
</comment>
<feature type="binding site" evidence="11">
    <location>
        <begin position="178"/>
        <end position="179"/>
    </location>
    <ligand>
        <name>NAD(+)</name>
        <dbReference type="ChEBI" id="CHEBI:57540"/>
    </ligand>
</feature>
<evidence type="ECO:0000313" key="15">
    <source>
        <dbReference type="EMBL" id="GAT17344.1"/>
    </source>
</evidence>
<feature type="binding site" evidence="11">
    <location>
        <position position="198"/>
    </location>
    <ligand>
        <name>NAD(+)</name>
        <dbReference type="ChEBI" id="CHEBI:57540"/>
    </ligand>
</feature>
<dbReference type="SMART" id="SM01003">
    <property type="entry name" value="AlaDh_PNT_N"/>
    <property type="match status" value="1"/>
</dbReference>
<evidence type="ECO:0000259" key="14">
    <source>
        <dbReference type="SMART" id="SM01003"/>
    </source>
</evidence>
<sequence length="371" mass="38190">MRIGVPTETKPHEYRVAITPAGVAELVRRGHQVLVESGAGLGSSITDDQFAAAGAQLSDDAETIWATADLILKVKDPTEQEQPLLRSGQVLFCYLHLAASRQTTEALLAAGTTAIAYETVQTADGALPLLMPMSEVAGGLAVQTGAYHLMRGGGGRGVLLGGVPGVPPADVVIIGAGTAGAHAARTAAGMGAAVTVFDIDVARLRSLDVALGGRVRTRFSTALDVDDAVRQADLVIGAVLVPGRRAPKLVSNSTVAGMRPGAVVVDVAIDQGGCFEDSRPTTFDDPTYHVHDTVFCCIGNLPGAVPRTSTFALVNATLPYVVRLADHGWRAACVADPALARGLATHFGELFSASVAGDLGLPYSDPATLLG</sequence>
<evidence type="ECO:0000313" key="16">
    <source>
        <dbReference type="Proteomes" id="UP000069654"/>
    </source>
</evidence>
<dbReference type="PANTHER" id="PTHR42795:SF1">
    <property type="entry name" value="ALANINE DEHYDROGENASE"/>
    <property type="match status" value="1"/>
</dbReference>
<evidence type="ECO:0000256" key="5">
    <source>
        <dbReference type="ARBA" id="ARBA00023027"/>
    </source>
</evidence>
<dbReference type="SMART" id="SM01002">
    <property type="entry name" value="AlaDh_PNT_C"/>
    <property type="match status" value="1"/>
</dbReference>
<feature type="binding site" evidence="11">
    <location>
        <begin position="239"/>
        <end position="240"/>
    </location>
    <ligand>
        <name>NAD(+)</name>
        <dbReference type="ChEBI" id="CHEBI:57540"/>
    </ligand>
</feature>
<dbReference type="InterPro" id="IPR036291">
    <property type="entry name" value="NAD(P)-bd_dom_sf"/>
</dbReference>
<dbReference type="SUPFAM" id="SSF51735">
    <property type="entry name" value="NAD(P)-binding Rossmann-fold domains"/>
    <property type="match status" value="1"/>
</dbReference>
<organism evidence="15 16">
    <name type="scientific">Mycolicibacterium thermoresistibile</name>
    <name type="common">Mycobacterium thermoresistibile</name>
    <dbReference type="NCBI Taxonomy" id="1797"/>
    <lineage>
        <taxon>Bacteria</taxon>
        <taxon>Bacillati</taxon>
        <taxon>Actinomycetota</taxon>
        <taxon>Actinomycetes</taxon>
        <taxon>Mycobacteriales</taxon>
        <taxon>Mycobacteriaceae</taxon>
        <taxon>Mycolicibacterium</taxon>
    </lineage>
</organism>
<accession>A0A100XIP2</accession>
<evidence type="ECO:0000256" key="10">
    <source>
        <dbReference type="PIRSR" id="PIRSR000183-2"/>
    </source>
</evidence>
<name>A0A100XIP2_MYCTH</name>
<dbReference type="InterPro" id="IPR008141">
    <property type="entry name" value="Ala_DH"/>
</dbReference>
<dbReference type="PIRSF" id="PIRSF000183">
    <property type="entry name" value="Alanine_dh"/>
    <property type="match status" value="1"/>
</dbReference>
<comment type="caution">
    <text evidence="15">The sequence shown here is derived from an EMBL/GenBank/DDBJ whole genome shotgun (WGS) entry which is preliminary data.</text>
</comment>
<dbReference type="InterPro" id="IPR007698">
    <property type="entry name" value="AlaDH/PNT_NAD(H)-bd"/>
</dbReference>
<dbReference type="PANTHER" id="PTHR42795">
    <property type="entry name" value="ALANINE DEHYDROGENASE"/>
    <property type="match status" value="1"/>
</dbReference>
<dbReference type="UniPathway" id="UPA00527">
    <property type="reaction ID" value="UER00585"/>
</dbReference>
<proteinExistence type="inferred from homology"/>
<feature type="active site" description="Proton donor/acceptor" evidence="9">
    <location>
        <position position="96"/>
    </location>
</feature>
<dbReference type="PROSITE" id="PS00837">
    <property type="entry name" value="ALADH_PNT_2"/>
    <property type="match status" value="1"/>
</dbReference>
<dbReference type="RefSeq" id="WP_003924355.1">
    <property type="nucleotide sequence ID" value="NZ_BCTB01000052.1"/>
</dbReference>
<keyword evidence="4 8" id="KW-0560">Oxidoreductase</keyword>
<dbReference type="CDD" id="cd05305">
    <property type="entry name" value="L-AlaDH"/>
    <property type="match status" value="1"/>
</dbReference>
<dbReference type="Gene3D" id="3.40.50.720">
    <property type="entry name" value="NAD(P)-binding Rossmann-like Domain"/>
    <property type="match status" value="2"/>
</dbReference>
<comment type="catalytic activity">
    <reaction evidence="8">
        <text>L-alanine + NAD(+) + H2O = pyruvate + NH4(+) + NADH + H(+)</text>
        <dbReference type="Rhea" id="RHEA:18405"/>
        <dbReference type="ChEBI" id="CHEBI:15361"/>
        <dbReference type="ChEBI" id="CHEBI:15377"/>
        <dbReference type="ChEBI" id="CHEBI:15378"/>
        <dbReference type="ChEBI" id="CHEBI:28938"/>
        <dbReference type="ChEBI" id="CHEBI:57540"/>
        <dbReference type="ChEBI" id="CHEBI:57945"/>
        <dbReference type="ChEBI" id="CHEBI:57972"/>
        <dbReference type="EC" id="1.4.1.1"/>
    </reaction>
</comment>
<keyword evidence="11" id="KW-0547">Nucleotide-binding</keyword>
<dbReference type="GO" id="GO:0005886">
    <property type="term" value="C:plasma membrane"/>
    <property type="evidence" value="ECO:0007669"/>
    <property type="project" value="TreeGrafter"/>
</dbReference>
<comment type="pathway">
    <text evidence="1 8">Amino-acid degradation; L-alanine degradation via dehydrogenase pathway; NH(3) and pyruvate from L-alanine: step 1/1.</text>
</comment>
<dbReference type="STRING" id="1797.RMCT_4313"/>
<evidence type="ECO:0000256" key="3">
    <source>
        <dbReference type="ARBA" id="ARBA00012897"/>
    </source>
</evidence>
<feature type="binding site" evidence="10">
    <location>
        <position position="15"/>
    </location>
    <ligand>
        <name>substrate</name>
    </ligand>
</feature>
<dbReference type="AlphaFoldDB" id="A0A100XIP2"/>
<evidence type="ECO:0000256" key="7">
    <source>
        <dbReference type="ARBA" id="ARBA00072341"/>
    </source>
</evidence>
<feature type="binding site" evidence="11">
    <location>
        <position position="203"/>
    </location>
    <ligand>
        <name>NAD(+)</name>
        <dbReference type="ChEBI" id="CHEBI:57540"/>
    </ligand>
</feature>
<reference evidence="16" key="2">
    <citation type="submission" date="2016-02" db="EMBL/GenBank/DDBJ databases">
        <title>Draft genome sequence of five rapidly growing Mycobacterium species.</title>
        <authorList>
            <person name="Katahira K."/>
            <person name="Gotou Y."/>
            <person name="Iida K."/>
            <person name="Ogura Y."/>
            <person name="Hayashi T."/>
        </authorList>
    </citation>
    <scope>NUCLEOTIDE SEQUENCE [LARGE SCALE GENOMIC DNA]</scope>
    <source>
        <strain evidence="16">JCM6362</strain>
    </source>
</reference>
<dbReference type="FunFam" id="3.40.50.720:FF:000049">
    <property type="entry name" value="Alanine dehydrogenase"/>
    <property type="match status" value="1"/>
</dbReference>
<evidence type="ECO:0000256" key="2">
    <source>
        <dbReference type="ARBA" id="ARBA00005689"/>
    </source>
</evidence>
<evidence type="ECO:0000256" key="9">
    <source>
        <dbReference type="PIRSR" id="PIRSR000183-1"/>
    </source>
</evidence>
<feature type="binding site" evidence="10">
    <location>
        <position position="75"/>
    </location>
    <ligand>
        <name>substrate</name>
    </ligand>
</feature>
<reference evidence="15 16" key="1">
    <citation type="journal article" date="2016" name="Genome Announc.">
        <title>Draft Genome Sequences of Five Rapidly Growing Mycobacterium Species, M. thermoresistibile, M. fortuitum subsp. acetamidolyticum, M. canariasense, M. brisbanense, and M. novocastrense.</title>
        <authorList>
            <person name="Katahira K."/>
            <person name="Ogura Y."/>
            <person name="Gotoh Y."/>
            <person name="Hayashi T."/>
        </authorList>
    </citation>
    <scope>NUCLEOTIDE SEQUENCE [LARGE SCALE GENOMIC DNA]</scope>
    <source>
        <strain evidence="15 16">JCM6362</strain>
    </source>
</reference>
<dbReference type="OrthoDB" id="9804592at2"/>
<dbReference type="GO" id="GO:0042853">
    <property type="term" value="P:L-alanine catabolic process"/>
    <property type="evidence" value="ECO:0007669"/>
    <property type="project" value="UniProtKB-UniPathway"/>
</dbReference>
<evidence type="ECO:0000256" key="12">
    <source>
        <dbReference type="PIRSR" id="PIRSR000183-4"/>
    </source>
</evidence>
<protein>
    <recommendedName>
        <fullName evidence="7 8">Alanine dehydrogenase</fullName>
        <ecNumber evidence="3 8">1.4.1.1</ecNumber>
    </recommendedName>
</protein>
<feature type="domain" description="Alanine dehydrogenase/pyridine nucleotide transhydrogenase NAD(H)-binding" evidence="13">
    <location>
        <begin position="149"/>
        <end position="297"/>
    </location>
</feature>
<evidence type="ECO:0000259" key="13">
    <source>
        <dbReference type="SMART" id="SM01002"/>
    </source>
</evidence>
<dbReference type="InterPro" id="IPR008143">
    <property type="entry name" value="Ala_DH/PNT_CS2"/>
</dbReference>
<dbReference type="NCBIfam" id="TIGR00518">
    <property type="entry name" value="alaDH"/>
    <property type="match status" value="1"/>
</dbReference>
<dbReference type="Pfam" id="PF05222">
    <property type="entry name" value="AlaDh_PNT_N"/>
    <property type="match status" value="1"/>
</dbReference>
<comment type="subunit">
    <text evidence="6">Homohexamer. Trimer of dimers.</text>
</comment>
<evidence type="ECO:0000256" key="4">
    <source>
        <dbReference type="ARBA" id="ARBA00023002"/>
    </source>
</evidence>
<feature type="domain" description="Alanine dehydrogenase/pyridine nucleotide transhydrogenase N-terminal" evidence="14">
    <location>
        <begin position="4"/>
        <end position="137"/>
    </location>
</feature>
<dbReference type="EC" id="1.4.1.1" evidence="3 8"/>